<reference evidence="1" key="2">
    <citation type="submission" date="2025-08" db="UniProtKB">
        <authorList>
            <consortium name="Ensembl"/>
        </authorList>
    </citation>
    <scope>IDENTIFICATION</scope>
</reference>
<dbReference type="AlphaFoldDB" id="H2YD67"/>
<name>H2YD67_CIOSA</name>
<sequence length="51" mass="5166">SSNFTPNSASTSNFTQAQKISNYEKALISAASSLYQQQKKPTPGGGGGTGG</sequence>
<evidence type="ECO:0000313" key="2">
    <source>
        <dbReference type="Proteomes" id="UP000007875"/>
    </source>
</evidence>
<dbReference type="Proteomes" id="UP000007875">
    <property type="component" value="Unassembled WGS sequence"/>
</dbReference>
<dbReference type="InParanoid" id="H2YD67"/>
<proteinExistence type="predicted"/>
<dbReference type="HOGENOM" id="CLU_3111567_0_0_1"/>
<evidence type="ECO:0000313" key="1">
    <source>
        <dbReference type="Ensembl" id="ENSCSAVP00000003265.1"/>
    </source>
</evidence>
<reference evidence="1" key="3">
    <citation type="submission" date="2025-09" db="UniProtKB">
        <authorList>
            <consortium name="Ensembl"/>
        </authorList>
    </citation>
    <scope>IDENTIFICATION</scope>
</reference>
<organism evidence="1 2">
    <name type="scientific">Ciona savignyi</name>
    <name type="common">Pacific transparent sea squirt</name>
    <dbReference type="NCBI Taxonomy" id="51511"/>
    <lineage>
        <taxon>Eukaryota</taxon>
        <taxon>Metazoa</taxon>
        <taxon>Chordata</taxon>
        <taxon>Tunicata</taxon>
        <taxon>Ascidiacea</taxon>
        <taxon>Phlebobranchia</taxon>
        <taxon>Cionidae</taxon>
        <taxon>Ciona</taxon>
    </lineage>
</organism>
<reference evidence="2" key="1">
    <citation type="submission" date="2003-08" db="EMBL/GenBank/DDBJ databases">
        <authorList>
            <person name="Birren B."/>
            <person name="Nusbaum C."/>
            <person name="Abebe A."/>
            <person name="Abouelleil A."/>
            <person name="Adekoya E."/>
            <person name="Ait-zahra M."/>
            <person name="Allen N."/>
            <person name="Allen T."/>
            <person name="An P."/>
            <person name="Anderson M."/>
            <person name="Anderson S."/>
            <person name="Arachchi H."/>
            <person name="Armbruster J."/>
            <person name="Bachantsang P."/>
            <person name="Baldwin J."/>
            <person name="Barry A."/>
            <person name="Bayul T."/>
            <person name="Blitshsteyn B."/>
            <person name="Bloom T."/>
            <person name="Blye J."/>
            <person name="Boguslavskiy L."/>
            <person name="Borowsky M."/>
            <person name="Boukhgalter B."/>
            <person name="Brunache A."/>
            <person name="Butler J."/>
            <person name="Calixte N."/>
            <person name="Calvo S."/>
            <person name="Camarata J."/>
            <person name="Campo K."/>
            <person name="Chang J."/>
            <person name="Cheshatsang Y."/>
            <person name="Citroen M."/>
            <person name="Collymore A."/>
            <person name="Considine T."/>
            <person name="Cook A."/>
            <person name="Cooke P."/>
            <person name="Corum B."/>
            <person name="Cuomo C."/>
            <person name="David R."/>
            <person name="Dawoe T."/>
            <person name="Degray S."/>
            <person name="Dodge S."/>
            <person name="Dooley K."/>
            <person name="Dorje P."/>
            <person name="Dorjee K."/>
            <person name="Dorris L."/>
            <person name="Duffey N."/>
            <person name="Dupes A."/>
            <person name="Elkins T."/>
            <person name="Engels R."/>
            <person name="Erickson J."/>
            <person name="Farina A."/>
            <person name="Faro S."/>
            <person name="Ferreira P."/>
            <person name="Fischer H."/>
            <person name="Fitzgerald M."/>
            <person name="Foley K."/>
            <person name="Gage D."/>
            <person name="Galagan J."/>
            <person name="Gearin G."/>
            <person name="Gnerre S."/>
            <person name="Gnirke A."/>
            <person name="Goyette A."/>
            <person name="Graham J."/>
            <person name="Grandbois E."/>
            <person name="Gyaltsen K."/>
            <person name="Hafez N."/>
            <person name="Hagopian D."/>
            <person name="Hagos B."/>
            <person name="Hall J."/>
            <person name="Hatcher B."/>
            <person name="Heller A."/>
            <person name="Higgins H."/>
            <person name="Honan T."/>
            <person name="Horn A."/>
            <person name="Houde N."/>
            <person name="Hughes L."/>
            <person name="Hulme W."/>
            <person name="Husby E."/>
            <person name="Iliev I."/>
            <person name="Jaffe D."/>
            <person name="Jones C."/>
            <person name="Kamal M."/>
            <person name="Kamat A."/>
            <person name="Kamvysselis M."/>
            <person name="Karlsson E."/>
            <person name="Kells C."/>
            <person name="Kieu A."/>
            <person name="Kisner P."/>
            <person name="Kodira C."/>
            <person name="Kulbokas E."/>
            <person name="Labutti K."/>
            <person name="Lama D."/>
            <person name="Landers T."/>
            <person name="Leger J."/>
            <person name="Levine S."/>
            <person name="Lewis D."/>
            <person name="Lewis T."/>
            <person name="Lindblad-toh K."/>
            <person name="Liu X."/>
            <person name="Lokyitsang T."/>
            <person name="Lokyitsang Y."/>
            <person name="Lucien O."/>
            <person name="Lui A."/>
            <person name="Ma L.J."/>
            <person name="Mabbitt R."/>
            <person name="Macdonald J."/>
            <person name="Maclean C."/>
            <person name="Major J."/>
            <person name="Manning J."/>
            <person name="Marabella R."/>
            <person name="Maru K."/>
            <person name="Matthews C."/>
            <person name="Mauceli E."/>
            <person name="Mccarthy M."/>
            <person name="Mcdonough S."/>
            <person name="Mcghee T."/>
            <person name="Meldrim J."/>
            <person name="Meneus L."/>
            <person name="Mesirov J."/>
            <person name="Mihalev A."/>
            <person name="Mihova T."/>
            <person name="Mikkelsen T."/>
            <person name="Mlenga V."/>
            <person name="Moru K."/>
            <person name="Mozes J."/>
            <person name="Mulrain L."/>
            <person name="Munson G."/>
            <person name="Naylor J."/>
            <person name="Newes C."/>
            <person name="Nguyen C."/>
            <person name="Nguyen N."/>
            <person name="Nguyen T."/>
            <person name="Nicol R."/>
            <person name="Nielsen C."/>
            <person name="Nizzari M."/>
            <person name="Norbu C."/>
            <person name="Norbu N."/>
            <person name="O'donnell P."/>
            <person name="Okoawo O."/>
            <person name="O'leary S."/>
            <person name="Omotosho B."/>
            <person name="O'neill K."/>
            <person name="Osman S."/>
            <person name="Parker S."/>
            <person name="Perrin D."/>
            <person name="Phunkhang P."/>
            <person name="Piqani B."/>
            <person name="Purcell S."/>
            <person name="Rachupka T."/>
            <person name="Ramasamy U."/>
            <person name="Rameau R."/>
            <person name="Ray V."/>
            <person name="Raymond C."/>
            <person name="Retta R."/>
            <person name="Richardson S."/>
            <person name="Rise C."/>
            <person name="Rodriguez J."/>
            <person name="Rogers J."/>
            <person name="Rogov P."/>
            <person name="Rutman M."/>
            <person name="Schupbach R."/>
            <person name="Seaman C."/>
            <person name="Settipalli S."/>
            <person name="Sharpe T."/>
            <person name="Sheridan J."/>
            <person name="Sherpa N."/>
            <person name="Shi J."/>
            <person name="Smirnov S."/>
            <person name="Smith C."/>
            <person name="Sougnez C."/>
            <person name="Spencer B."/>
            <person name="Stalker J."/>
            <person name="Stange-thomann N."/>
            <person name="Stavropoulos S."/>
            <person name="Stetson K."/>
            <person name="Stone C."/>
            <person name="Stone S."/>
            <person name="Stubbs M."/>
            <person name="Talamas J."/>
            <person name="Tchuinga P."/>
            <person name="Tenzing P."/>
            <person name="Tesfaye S."/>
            <person name="Theodore J."/>
            <person name="Thoulutsang Y."/>
            <person name="Topham K."/>
            <person name="Towey S."/>
            <person name="Tsamla T."/>
            <person name="Tsomo N."/>
            <person name="Vallee D."/>
            <person name="Vassiliev H."/>
            <person name="Venkataraman V."/>
            <person name="Vinson J."/>
            <person name="Vo A."/>
            <person name="Wade C."/>
            <person name="Wang S."/>
            <person name="Wangchuk T."/>
            <person name="Wangdi T."/>
            <person name="Whittaker C."/>
            <person name="Wilkinson J."/>
            <person name="Wu Y."/>
            <person name="Wyman D."/>
            <person name="Yadav S."/>
            <person name="Yang S."/>
            <person name="Yang X."/>
            <person name="Yeager S."/>
            <person name="Yee E."/>
            <person name="Young G."/>
            <person name="Zainoun J."/>
            <person name="Zembeck L."/>
            <person name="Zimmer A."/>
            <person name="Zody M."/>
            <person name="Lander E."/>
        </authorList>
    </citation>
    <scope>NUCLEOTIDE SEQUENCE [LARGE SCALE GENOMIC DNA]</scope>
</reference>
<accession>H2YD67</accession>
<keyword evidence="2" id="KW-1185">Reference proteome</keyword>
<dbReference type="Ensembl" id="ENSCSAVT00000003315.1">
    <property type="protein sequence ID" value="ENSCSAVP00000003265.1"/>
    <property type="gene ID" value="ENSCSAVG00000001945.1"/>
</dbReference>
<protein>
    <submittedName>
        <fullName evidence="1">Uncharacterized protein</fullName>
    </submittedName>
</protein>